<evidence type="ECO:0000256" key="9">
    <source>
        <dbReference type="ARBA" id="ARBA00038592"/>
    </source>
</evidence>
<evidence type="ECO:0000256" key="6">
    <source>
        <dbReference type="ARBA" id="ARBA00023118"/>
    </source>
</evidence>
<feature type="binding site" evidence="10">
    <location>
        <position position="238"/>
    </location>
    <ligand>
        <name>Mn(2+)</name>
        <dbReference type="ChEBI" id="CHEBI:29035"/>
    </ligand>
</feature>
<keyword evidence="6 10" id="KW-0051">Antiviral defense</keyword>
<keyword evidence="2 10" id="KW-0479">Metal-binding</keyword>
<organism evidence="11 12">
    <name type="scientific">Candidatus Magnetoglobus multicellularis str. Araruama</name>
    <dbReference type="NCBI Taxonomy" id="890399"/>
    <lineage>
        <taxon>Bacteria</taxon>
        <taxon>Pseudomonadati</taxon>
        <taxon>Thermodesulfobacteriota</taxon>
        <taxon>Desulfobacteria</taxon>
        <taxon>Desulfobacterales</taxon>
        <taxon>Desulfobacteraceae</taxon>
        <taxon>Candidatus Magnetoglobus</taxon>
    </lineage>
</organism>
<comment type="function">
    <text evidence="10">CRISPR (clustered regularly interspaced short palindromic repeat), is an adaptive immune system that provides protection against mobile genetic elements (viruses, transposable elements and conjugative plasmids). CRISPR clusters contain spacers, sequences complementary to antecedent mobile elements, and target invading nucleic acids. CRISPR clusters are transcribed and processed into CRISPR RNA (crRNA). Acts as a dsDNA endonuclease. Involved in the integration of spacer DNA into the CRISPR cassette.</text>
</comment>
<dbReference type="PANTHER" id="PTHR34353">
    <property type="entry name" value="CRISPR-ASSOCIATED ENDONUCLEASE CAS1 1"/>
    <property type="match status" value="1"/>
</dbReference>
<comment type="subunit">
    <text evidence="9 10">Homodimer, forms a heterotetramer with a Cas2 homodimer.</text>
</comment>
<proteinExistence type="inferred from homology"/>
<keyword evidence="5 10" id="KW-0460">Magnesium</keyword>
<dbReference type="InterPro" id="IPR002729">
    <property type="entry name" value="CRISPR-assoc_Cas1"/>
</dbReference>
<dbReference type="InterPro" id="IPR042206">
    <property type="entry name" value="CRISPR-assoc_Cas1_C"/>
</dbReference>
<comment type="cofactor">
    <cofactor evidence="10">
        <name>Mg(2+)</name>
        <dbReference type="ChEBI" id="CHEBI:18420"/>
    </cofactor>
    <cofactor evidence="10">
        <name>Mn(2+)</name>
        <dbReference type="ChEBI" id="CHEBI:29035"/>
    </cofactor>
</comment>
<reference evidence="12" key="1">
    <citation type="submission" date="2012-11" db="EMBL/GenBank/DDBJ databases">
        <authorList>
            <person name="Lucero-Rivera Y.E."/>
            <person name="Tovar-Ramirez D."/>
        </authorList>
    </citation>
    <scope>NUCLEOTIDE SEQUENCE [LARGE SCALE GENOMIC DNA]</scope>
    <source>
        <strain evidence="12">Araruama</strain>
    </source>
</reference>
<name>A0A1V1P2G0_9BACT</name>
<comment type="caution">
    <text evidence="11">The sequence shown here is derived from an EMBL/GenBank/DDBJ whole genome shotgun (WGS) entry which is preliminary data.</text>
</comment>
<keyword evidence="1 10" id="KW-0540">Nuclease</keyword>
<evidence type="ECO:0000256" key="10">
    <source>
        <dbReference type="HAMAP-Rule" id="MF_01470"/>
    </source>
</evidence>
<dbReference type="Gene3D" id="1.20.120.920">
    <property type="entry name" value="CRISPR-associated endonuclease Cas1, C-terminal domain"/>
    <property type="match status" value="1"/>
</dbReference>
<dbReference type="Proteomes" id="UP000189670">
    <property type="component" value="Unassembled WGS sequence"/>
</dbReference>
<feature type="binding site" evidence="10">
    <location>
        <position position="158"/>
    </location>
    <ligand>
        <name>Mn(2+)</name>
        <dbReference type="ChEBI" id="CHEBI:29035"/>
    </ligand>
</feature>
<keyword evidence="3 10" id="KW-0255">Endonuclease</keyword>
<evidence type="ECO:0000256" key="1">
    <source>
        <dbReference type="ARBA" id="ARBA00022722"/>
    </source>
</evidence>
<evidence type="ECO:0000313" key="12">
    <source>
        <dbReference type="Proteomes" id="UP000189670"/>
    </source>
</evidence>
<evidence type="ECO:0000256" key="2">
    <source>
        <dbReference type="ARBA" id="ARBA00022723"/>
    </source>
</evidence>
<keyword evidence="8 10" id="KW-0464">Manganese</keyword>
<dbReference type="NCBIfam" id="TIGR00287">
    <property type="entry name" value="cas1"/>
    <property type="match status" value="1"/>
</dbReference>
<dbReference type="HAMAP" id="MF_01470">
    <property type="entry name" value="Cas1"/>
    <property type="match status" value="1"/>
</dbReference>
<dbReference type="GO" id="GO:0051607">
    <property type="term" value="P:defense response to virus"/>
    <property type="evidence" value="ECO:0007669"/>
    <property type="project" value="UniProtKB-UniRule"/>
</dbReference>
<gene>
    <name evidence="10" type="primary">cas1</name>
    <name evidence="11" type="ORF">OMM_09977</name>
</gene>
<dbReference type="Pfam" id="PF01867">
    <property type="entry name" value="Cas_Cas1"/>
    <property type="match status" value="1"/>
</dbReference>
<dbReference type="EC" id="3.1.-.-" evidence="10"/>
<evidence type="ECO:0000313" key="11">
    <source>
        <dbReference type="EMBL" id="ETR68991.1"/>
    </source>
</evidence>
<dbReference type="GO" id="GO:0003677">
    <property type="term" value="F:DNA binding"/>
    <property type="evidence" value="ECO:0007669"/>
    <property type="project" value="UniProtKB-KW"/>
</dbReference>
<dbReference type="GO" id="GO:0004519">
    <property type="term" value="F:endonuclease activity"/>
    <property type="evidence" value="ECO:0007669"/>
    <property type="project" value="UniProtKB-UniRule"/>
</dbReference>
<dbReference type="EMBL" id="ATBP01000769">
    <property type="protein sequence ID" value="ETR68991.1"/>
    <property type="molecule type" value="Genomic_DNA"/>
</dbReference>
<evidence type="ECO:0000256" key="5">
    <source>
        <dbReference type="ARBA" id="ARBA00022842"/>
    </source>
</evidence>
<dbReference type="InterPro" id="IPR042211">
    <property type="entry name" value="CRISPR-assoc_Cas1_N"/>
</dbReference>
<accession>A0A1V1P2G0</accession>
<evidence type="ECO:0000256" key="4">
    <source>
        <dbReference type="ARBA" id="ARBA00022801"/>
    </source>
</evidence>
<evidence type="ECO:0000256" key="3">
    <source>
        <dbReference type="ARBA" id="ARBA00022759"/>
    </source>
</evidence>
<dbReference type="PANTHER" id="PTHR34353:SF2">
    <property type="entry name" value="CRISPR-ASSOCIATED ENDONUCLEASE CAS1 1"/>
    <property type="match status" value="1"/>
</dbReference>
<keyword evidence="4 10" id="KW-0378">Hydrolase</keyword>
<dbReference type="CDD" id="cd09634">
    <property type="entry name" value="Cas1_I-II-III"/>
    <property type="match status" value="1"/>
</dbReference>
<dbReference type="InterPro" id="IPR050646">
    <property type="entry name" value="Cas1"/>
</dbReference>
<comment type="similarity">
    <text evidence="10">Belongs to the CRISPR-associated endonuclease Cas1 family.</text>
</comment>
<evidence type="ECO:0000256" key="7">
    <source>
        <dbReference type="ARBA" id="ARBA00023125"/>
    </source>
</evidence>
<sequence length="333" mass="39135">MNTIYITDHGVSLKKKSERMAIKKGNKIVEEIPLFDVKRVLIFGNNHISTDLLRYLSEKGIDVSFLSIRQRFQFRLVSETSKNIYLRMAQHRCYNNPEFRKNWSQKIVTAKIRNQKNLLLRILRKRSQSNIREHIDILDKCMAKVETFDAIDEIMGVEGYAAATYYAAFGQLILKGFSFTKRQYYPPPDPVNAMLSFGYMLICNELSALLEASGFDIFLGFLHSIKYGRASLATDLMEEFRSPIVDRLVLYLINLNVVHEEQFQPKPDGKGIIMNEDSKHNYLSNYEKFMTTSFIDYRSRNRTTFRQIFKEQVRQLEKCLLSDEHYEPFIFYE</sequence>
<feature type="binding site" evidence="10">
    <location>
        <position position="223"/>
    </location>
    <ligand>
        <name>Mn(2+)</name>
        <dbReference type="ChEBI" id="CHEBI:29035"/>
    </ligand>
</feature>
<dbReference type="AlphaFoldDB" id="A0A1V1P2G0"/>
<protein>
    <recommendedName>
        <fullName evidence="10">CRISPR-associated endonuclease Cas1</fullName>
        <ecNumber evidence="10">3.1.-.-</ecNumber>
    </recommendedName>
</protein>
<keyword evidence="7 10" id="KW-0238">DNA-binding</keyword>
<dbReference type="GO" id="GO:0043571">
    <property type="term" value="P:maintenance of CRISPR repeat elements"/>
    <property type="evidence" value="ECO:0007669"/>
    <property type="project" value="UniProtKB-UniRule"/>
</dbReference>
<dbReference type="GO" id="GO:0046872">
    <property type="term" value="F:metal ion binding"/>
    <property type="evidence" value="ECO:0007669"/>
    <property type="project" value="UniProtKB-UniRule"/>
</dbReference>
<dbReference type="Gene3D" id="3.100.10.20">
    <property type="entry name" value="CRISPR-associated endonuclease Cas1, N-terminal domain"/>
    <property type="match status" value="1"/>
</dbReference>
<evidence type="ECO:0000256" key="8">
    <source>
        <dbReference type="ARBA" id="ARBA00023211"/>
    </source>
</evidence>
<dbReference type="GO" id="GO:0016787">
    <property type="term" value="F:hydrolase activity"/>
    <property type="evidence" value="ECO:0007669"/>
    <property type="project" value="UniProtKB-KW"/>
</dbReference>